<evidence type="ECO:0008006" key="3">
    <source>
        <dbReference type="Google" id="ProtNLM"/>
    </source>
</evidence>
<organism evidence="1 2">
    <name type="scientific">Canna indica</name>
    <name type="common">Indian-shot</name>
    <dbReference type="NCBI Taxonomy" id="4628"/>
    <lineage>
        <taxon>Eukaryota</taxon>
        <taxon>Viridiplantae</taxon>
        <taxon>Streptophyta</taxon>
        <taxon>Embryophyta</taxon>
        <taxon>Tracheophyta</taxon>
        <taxon>Spermatophyta</taxon>
        <taxon>Magnoliopsida</taxon>
        <taxon>Liliopsida</taxon>
        <taxon>Zingiberales</taxon>
        <taxon>Cannaceae</taxon>
        <taxon>Canna</taxon>
    </lineage>
</organism>
<protein>
    <recommendedName>
        <fullName evidence="3">F-box/LRR-repeat protein</fullName>
    </recommendedName>
</protein>
<proteinExistence type="predicted"/>
<evidence type="ECO:0000313" key="2">
    <source>
        <dbReference type="Proteomes" id="UP001327560"/>
    </source>
</evidence>
<name>A0AAQ3Q444_9LILI</name>
<dbReference type="Gene3D" id="1.20.1280.50">
    <property type="match status" value="1"/>
</dbReference>
<reference evidence="1 2" key="1">
    <citation type="submission" date="2023-10" db="EMBL/GenBank/DDBJ databases">
        <title>Chromosome-scale genome assembly provides insights into flower coloration mechanisms of Canna indica.</title>
        <authorList>
            <person name="Li C."/>
        </authorList>
    </citation>
    <scope>NUCLEOTIDE SEQUENCE [LARGE SCALE GENOMIC DNA]</scope>
    <source>
        <tissue evidence="1">Flower</tissue>
    </source>
</reference>
<evidence type="ECO:0000313" key="1">
    <source>
        <dbReference type="EMBL" id="WOK97088.1"/>
    </source>
</evidence>
<dbReference type="InterPro" id="IPR032675">
    <property type="entry name" value="LRR_dom_sf"/>
</dbReference>
<dbReference type="Proteomes" id="UP001327560">
    <property type="component" value="Chromosome 2"/>
</dbReference>
<dbReference type="SUPFAM" id="SSF52047">
    <property type="entry name" value="RNI-like"/>
    <property type="match status" value="1"/>
</dbReference>
<dbReference type="InterPro" id="IPR036047">
    <property type="entry name" value="F-box-like_dom_sf"/>
</dbReference>
<dbReference type="PANTHER" id="PTHR38926">
    <property type="entry name" value="F-BOX DOMAIN CONTAINING PROTEIN, EXPRESSED"/>
    <property type="match status" value="1"/>
</dbReference>
<accession>A0AAQ3Q444</accession>
<gene>
    <name evidence="1" type="ORF">Cni_G05796</name>
</gene>
<dbReference type="AlphaFoldDB" id="A0AAQ3Q444"/>
<dbReference type="SUPFAM" id="SSF81383">
    <property type="entry name" value="F-box domain"/>
    <property type="match status" value="1"/>
</dbReference>
<sequence length="275" mass="31881">MEERRRWEDMEMDCLVNIIRRLSLEDLALGVPFVCKGWQRASMEPLCWSILDFRDLDFMPWSDLTKKFTARYAVQRFSFSGFLKFALARSCGFAVELQFPLVFGASFQDLVFASEECPRLKTLVLPNILLADEPLIPQLVGKWKELEKLEMELKPSSFSEMVMQINLNCRRFSGLRMFGSIKKEDVKAIIKYLPKIKHLNLSKSYLQKEELVEIIKGCRELETLSVNNCIGFEADEEEVLRRASAIKNFENEGSKLFDESAYDMDECDPLNVLVI</sequence>
<dbReference type="EMBL" id="CP136891">
    <property type="protein sequence ID" value="WOK97088.1"/>
    <property type="molecule type" value="Genomic_DNA"/>
</dbReference>
<keyword evidence="2" id="KW-1185">Reference proteome</keyword>
<dbReference type="PANTHER" id="PTHR38926:SF5">
    <property type="entry name" value="F-BOX AND LEUCINE-RICH REPEAT PROTEIN 6"/>
    <property type="match status" value="1"/>
</dbReference>
<dbReference type="Gene3D" id="3.80.10.10">
    <property type="entry name" value="Ribonuclease Inhibitor"/>
    <property type="match status" value="1"/>
</dbReference>